<dbReference type="Gene3D" id="1.10.287.1490">
    <property type="match status" value="1"/>
</dbReference>
<feature type="region of interest" description="Disordered" evidence="2">
    <location>
        <begin position="141"/>
        <end position="179"/>
    </location>
</feature>
<feature type="compositionally biased region" description="Low complexity" evidence="2">
    <location>
        <begin position="170"/>
        <end position="179"/>
    </location>
</feature>
<name>A0ABQ8FSK0_9PEZI</name>
<keyword evidence="1" id="KW-0175">Coiled coil</keyword>
<proteinExistence type="predicted"/>
<protein>
    <submittedName>
        <fullName evidence="3">Uncharacterized protein</fullName>
    </submittedName>
</protein>
<feature type="compositionally biased region" description="Basic and acidic residues" evidence="2">
    <location>
        <begin position="142"/>
        <end position="157"/>
    </location>
</feature>
<accession>A0ABQ8FSK0</accession>
<feature type="region of interest" description="Disordered" evidence="2">
    <location>
        <begin position="1"/>
        <end position="20"/>
    </location>
</feature>
<sequence length="434" mass="50248">MPKRSCESEENAYPHATKRRRAQLDAAVQSLRRPEHRDRWWSISETQWDVMDQSQKINWSHIGRIMETEDGKPSEPPCDSCRRLGTGDQCWIYTREAAGRFNFRTPVCAKCRALAIHCSLNPFVSGRGPLVKPVVPTISNKLENRIQKNRTPSRDESPMPSAPSVPTSTPRAPVSRPASAADVTLESLASRFYELENKVKVVQQENNSLKEENQFLRSRIEEVEAKSSTQDHVKAVEAMVMEEELAALRNQKDKVQEDHNDMKDKLQKLEADVNSLKERDSNLNRELFEVKRDALQFNEEKQDLQTRVWGLESSTAQYNGDFRGKLLKLETCHQERSDMEQRIYDLEAVQDANQDLKNRFRRLEGFMDQSSELMKAAQEFEAKLKNSDSHKDGSEQEVNQERIVELKKTIREFELRQDTTTLILRGLYRAMEHQ</sequence>
<reference evidence="3 4" key="1">
    <citation type="journal article" date="2021" name="Nat. Commun.">
        <title>Genetic determinants of endophytism in the Arabidopsis root mycobiome.</title>
        <authorList>
            <person name="Mesny F."/>
            <person name="Miyauchi S."/>
            <person name="Thiergart T."/>
            <person name="Pickel B."/>
            <person name="Atanasova L."/>
            <person name="Karlsson M."/>
            <person name="Huettel B."/>
            <person name="Barry K.W."/>
            <person name="Haridas S."/>
            <person name="Chen C."/>
            <person name="Bauer D."/>
            <person name="Andreopoulos W."/>
            <person name="Pangilinan J."/>
            <person name="LaButti K."/>
            <person name="Riley R."/>
            <person name="Lipzen A."/>
            <person name="Clum A."/>
            <person name="Drula E."/>
            <person name="Henrissat B."/>
            <person name="Kohler A."/>
            <person name="Grigoriev I.V."/>
            <person name="Martin F.M."/>
            <person name="Hacquard S."/>
        </authorList>
    </citation>
    <scope>NUCLEOTIDE SEQUENCE [LARGE SCALE GENOMIC DNA]</scope>
    <source>
        <strain evidence="3 4">MPI-SDFR-AT-0080</strain>
    </source>
</reference>
<dbReference type="Proteomes" id="UP000774617">
    <property type="component" value="Unassembled WGS sequence"/>
</dbReference>
<evidence type="ECO:0000313" key="4">
    <source>
        <dbReference type="Proteomes" id="UP000774617"/>
    </source>
</evidence>
<evidence type="ECO:0000313" key="3">
    <source>
        <dbReference type="EMBL" id="KAH7009054.1"/>
    </source>
</evidence>
<organism evidence="3 4">
    <name type="scientific">Macrophomina phaseolina</name>
    <dbReference type="NCBI Taxonomy" id="35725"/>
    <lineage>
        <taxon>Eukaryota</taxon>
        <taxon>Fungi</taxon>
        <taxon>Dikarya</taxon>
        <taxon>Ascomycota</taxon>
        <taxon>Pezizomycotina</taxon>
        <taxon>Dothideomycetes</taxon>
        <taxon>Dothideomycetes incertae sedis</taxon>
        <taxon>Botryosphaeriales</taxon>
        <taxon>Botryosphaeriaceae</taxon>
        <taxon>Macrophomina</taxon>
    </lineage>
</organism>
<comment type="caution">
    <text evidence="3">The sequence shown here is derived from an EMBL/GenBank/DDBJ whole genome shotgun (WGS) entry which is preliminary data.</text>
</comment>
<feature type="coiled-coil region" evidence="1">
    <location>
        <begin position="185"/>
        <end position="286"/>
    </location>
</feature>
<dbReference type="EMBL" id="JAGTJR010000119">
    <property type="protein sequence ID" value="KAH7009054.1"/>
    <property type="molecule type" value="Genomic_DNA"/>
</dbReference>
<keyword evidence="4" id="KW-1185">Reference proteome</keyword>
<evidence type="ECO:0000256" key="1">
    <source>
        <dbReference type="SAM" id="Coils"/>
    </source>
</evidence>
<evidence type="ECO:0000256" key="2">
    <source>
        <dbReference type="SAM" id="MobiDB-lite"/>
    </source>
</evidence>
<gene>
    <name evidence="3" type="ORF">B0J12DRAFT_691981</name>
</gene>